<organism evidence="1 2">
    <name type="scientific">Bosea lathyri</name>
    <dbReference type="NCBI Taxonomy" id="1036778"/>
    <lineage>
        <taxon>Bacteria</taxon>
        <taxon>Pseudomonadati</taxon>
        <taxon>Pseudomonadota</taxon>
        <taxon>Alphaproteobacteria</taxon>
        <taxon>Hyphomicrobiales</taxon>
        <taxon>Boseaceae</taxon>
        <taxon>Bosea</taxon>
    </lineage>
</organism>
<evidence type="ECO:0000313" key="1">
    <source>
        <dbReference type="EMBL" id="SEG59043.1"/>
    </source>
</evidence>
<dbReference type="InterPro" id="IPR006450">
    <property type="entry name" value="Phage_HK97_gp6-like"/>
</dbReference>
<sequence>MRCLPPELVTPPSGDVVSLIDAKRHLRVDHNLDDDRITLAIQAAVSHLDGYTGILGRALLAQSWRQFSAYWPASRCFDLALAPVAEIISVSARGSGGLVAVPSSSWRLFSGASRPMLMLNRDAQLPDLDGQADAVTVTYKAGYGEAAEVPAAIRHAILLMVGDAYRFSETVALGASSPVPMSITVDRMVSPFRRSFV</sequence>
<dbReference type="NCBIfam" id="TIGR01560">
    <property type="entry name" value="put_DNA_pack"/>
    <property type="match status" value="1"/>
</dbReference>
<name>A0A1H6BE18_9HYPH</name>
<dbReference type="CDD" id="cd08054">
    <property type="entry name" value="gp6"/>
    <property type="match status" value="1"/>
</dbReference>
<dbReference type="InterPro" id="IPR011738">
    <property type="entry name" value="Phage_CHP"/>
</dbReference>
<accession>A0A1H6BE18</accession>
<evidence type="ECO:0008006" key="3">
    <source>
        <dbReference type="Google" id="ProtNLM"/>
    </source>
</evidence>
<dbReference type="EMBL" id="FNUY01000007">
    <property type="protein sequence ID" value="SEG59043.1"/>
    <property type="molecule type" value="Genomic_DNA"/>
</dbReference>
<dbReference type="Gene3D" id="1.10.3230.30">
    <property type="entry name" value="Phage gp6-like head-tail connector protein"/>
    <property type="match status" value="1"/>
</dbReference>
<proteinExistence type="predicted"/>
<dbReference type="Proteomes" id="UP000236743">
    <property type="component" value="Unassembled WGS sequence"/>
</dbReference>
<reference evidence="1 2" key="1">
    <citation type="submission" date="2016-10" db="EMBL/GenBank/DDBJ databases">
        <authorList>
            <person name="de Groot N.N."/>
        </authorList>
    </citation>
    <scope>NUCLEOTIDE SEQUENCE [LARGE SCALE GENOMIC DNA]</scope>
    <source>
        <strain evidence="1 2">DSM 26656</strain>
    </source>
</reference>
<protein>
    <recommendedName>
        <fullName evidence="3">Phage gp6-like head-tail connector protein</fullName>
    </recommendedName>
</protein>
<dbReference type="Pfam" id="PF05135">
    <property type="entry name" value="Phage_connect_1"/>
    <property type="match status" value="1"/>
</dbReference>
<gene>
    <name evidence="1" type="ORF">SAMN04488115_107172</name>
</gene>
<dbReference type="NCBIfam" id="TIGR02215">
    <property type="entry name" value="phage_chp_gp8"/>
    <property type="match status" value="1"/>
</dbReference>
<dbReference type="InterPro" id="IPR021146">
    <property type="entry name" value="Phage_gp6-like_head-tail"/>
</dbReference>
<dbReference type="AlphaFoldDB" id="A0A1H6BE18"/>
<keyword evidence="2" id="KW-1185">Reference proteome</keyword>
<evidence type="ECO:0000313" key="2">
    <source>
        <dbReference type="Proteomes" id="UP000236743"/>
    </source>
</evidence>